<dbReference type="Proteomes" id="UP000270094">
    <property type="component" value="Unassembled WGS sequence"/>
</dbReference>
<keyword evidence="4" id="KW-1185">Reference proteome</keyword>
<keyword evidence="2" id="KW-0732">Signal</keyword>
<evidence type="ECO:0000256" key="2">
    <source>
        <dbReference type="SAM" id="SignalP"/>
    </source>
</evidence>
<reference evidence="3 4" key="1">
    <citation type="submission" date="2018-11" db="EMBL/GenBank/DDBJ databases">
        <authorList>
            <consortium name="Pathogen Informatics"/>
        </authorList>
    </citation>
    <scope>NUCLEOTIDE SEQUENCE [LARGE SCALE GENOMIC DNA]</scope>
</reference>
<accession>A0A3P7JQ20</accession>
<sequence length="95" mass="9579">MFILEKNALFCITFSAVSLITYSSLGGGGESGPRDPPNGFGGKLASFDGSGGGESGPRGPPNGFGGELASFDGSVRGDSVGFSVLFLPNQCNGFH</sequence>
<feature type="chain" id="PRO_5017945134" evidence="2">
    <location>
        <begin position="27"/>
        <end position="95"/>
    </location>
</feature>
<gene>
    <name evidence="3" type="ORF">SVUK_LOCUS17991</name>
</gene>
<evidence type="ECO:0000256" key="1">
    <source>
        <dbReference type="SAM" id="MobiDB-lite"/>
    </source>
</evidence>
<dbReference type="EMBL" id="UYYB01120481">
    <property type="protein sequence ID" value="VDM82993.1"/>
    <property type="molecule type" value="Genomic_DNA"/>
</dbReference>
<organism evidence="3 4">
    <name type="scientific">Strongylus vulgaris</name>
    <name type="common">Blood worm</name>
    <dbReference type="NCBI Taxonomy" id="40348"/>
    <lineage>
        <taxon>Eukaryota</taxon>
        <taxon>Metazoa</taxon>
        <taxon>Ecdysozoa</taxon>
        <taxon>Nematoda</taxon>
        <taxon>Chromadorea</taxon>
        <taxon>Rhabditida</taxon>
        <taxon>Rhabditina</taxon>
        <taxon>Rhabditomorpha</taxon>
        <taxon>Strongyloidea</taxon>
        <taxon>Strongylidae</taxon>
        <taxon>Strongylus</taxon>
    </lineage>
</organism>
<feature type="region of interest" description="Disordered" evidence="1">
    <location>
        <begin position="26"/>
        <end position="68"/>
    </location>
</feature>
<feature type="compositionally biased region" description="Gly residues" evidence="1">
    <location>
        <begin position="49"/>
        <end position="66"/>
    </location>
</feature>
<name>A0A3P7JQ20_STRVU</name>
<evidence type="ECO:0000313" key="3">
    <source>
        <dbReference type="EMBL" id="VDM82993.1"/>
    </source>
</evidence>
<proteinExistence type="predicted"/>
<feature type="signal peptide" evidence="2">
    <location>
        <begin position="1"/>
        <end position="26"/>
    </location>
</feature>
<protein>
    <submittedName>
        <fullName evidence="3">Uncharacterized protein</fullName>
    </submittedName>
</protein>
<dbReference type="AlphaFoldDB" id="A0A3P7JQ20"/>
<evidence type="ECO:0000313" key="4">
    <source>
        <dbReference type="Proteomes" id="UP000270094"/>
    </source>
</evidence>